<proteinExistence type="predicted"/>
<evidence type="ECO:0000313" key="1">
    <source>
        <dbReference type="EMBL" id="WMN12068.1"/>
    </source>
</evidence>
<evidence type="ECO:0008006" key="3">
    <source>
        <dbReference type="Google" id="ProtNLM"/>
    </source>
</evidence>
<protein>
    <recommendedName>
        <fullName evidence="3">DUF4270 domain-containing protein</fullName>
    </recommendedName>
</protein>
<gene>
    <name evidence="1" type="ORF">QYS49_32270</name>
</gene>
<dbReference type="PROSITE" id="PS51257">
    <property type="entry name" value="PROKAR_LIPOPROTEIN"/>
    <property type="match status" value="1"/>
</dbReference>
<dbReference type="EMBL" id="CP129971">
    <property type="protein sequence ID" value="WMN12068.1"/>
    <property type="molecule type" value="Genomic_DNA"/>
</dbReference>
<organism evidence="1 2">
    <name type="scientific">Marivirga salinarum</name>
    <dbReference type="NCBI Taxonomy" id="3059078"/>
    <lineage>
        <taxon>Bacteria</taxon>
        <taxon>Pseudomonadati</taxon>
        <taxon>Bacteroidota</taxon>
        <taxon>Cytophagia</taxon>
        <taxon>Cytophagales</taxon>
        <taxon>Marivirgaceae</taxon>
        <taxon>Marivirga</taxon>
    </lineage>
</organism>
<sequence>MKNPISTYIQNWQVNTATSIITGPALLLAFFSASCEEPIEVESDLVPGGNNTEIRYIEIPLEVKHSAFDSLLISSTNVNEGSRRQVFVGHQNSPEIGDFSAQAYFGALLDNEAIRDSVKAGSQVIETKLFLDFNYFYGNDYNNSQQFKLYQLDNILQLRDGNYTIYDEINTDEIVSIDENTFLNPIDTIPSFINLKDNLGEKLLNLARNKDLNLEDTYDSLKGFKLEVEPGQNNLQAFNLASGDSYFEVIYQSPTADTLQSVRFNLVGSSFTHIDFQPGSLIPNNYNEGKTFELTDPSKAYFNNLLGISPTLNLDPYLSFIDTVDYMQINKAELTIEDQGFNVVDNRSEQFRPIQNMVPYILNEEGNFSKKGEDFWAIQNNFNSNGAIANPNGGRFPGSLNYDDNKKSIRGDISFFLQEIYNDPSFWEDENRIIFTGQFILRNSDPFIETPKINIGNFDSFLVNKENIKLKIYYTTFK</sequence>
<evidence type="ECO:0000313" key="2">
    <source>
        <dbReference type="Proteomes" id="UP001230496"/>
    </source>
</evidence>
<accession>A0AA51NBG2</accession>
<dbReference type="RefSeq" id="WP_308349890.1">
    <property type="nucleotide sequence ID" value="NZ_CP129971.1"/>
</dbReference>
<dbReference type="AlphaFoldDB" id="A0AA51NBG2"/>
<dbReference type="Proteomes" id="UP001230496">
    <property type="component" value="Chromosome"/>
</dbReference>
<dbReference type="KEGG" id="msaa:QYS49_32270"/>
<reference evidence="1 2" key="1">
    <citation type="submission" date="2023-08" db="EMBL/GenBank/DDBJ databases">
        <title>Comparative genomics and taxonomic characterization of three novel marine species of genus Marivirga.</title>
        <authorList>
            <person name="Muhammad N."/>
            <person name="Kim S.-G."/>
        </authorList>
    </citation>
    <scope>NUCLEOTIDE SEQUENCE [LARGE SCALE GENOMIC DNA]</scope>
    <source>
        <strain evidence="1 2">BDSF4-3</strain>
    </source>
</reference>
<name>A0AA51NBG2_9BACT</name>
<keyword evidence="2" id="KW-1185">Reference proteome</keyword>